<dbReference type="GO" id="GO:0022625">
    <property type="term" value="C:cytosolic large ribosomal subunit"/>
    <property type="evidence" value="ECO:0007669"/>
    <property type="project" value="TreeGrafter"/>
</dbReference>
<evidence type="ECO:0000256" key="4">
    <source>
        <dbReference type="ARBA" id="ARBA00071664"/>
    </source>
</evidence>
<dbReference type="PANTHER" id="PTHR33343:SF1">
    <property type="entry name" value="LARGE RIBOSOMAL SUBUNIT PROTEIN BL35M"/>
    <property type="match status" value="1"/>
</dbReference>
<evidence type="ECO:0000313" key="8">
    <source>
        <dbReference type="EMBL" id="KRO46788.1"/>
    </source>
</evidence>
<dbReference type="InterPro" id="IPR001706">
    <property type="entry name" value="Ribosomal_bL35"/>
</dbReference>
<comment type="caution">
    <text evidence="8">The sequence shown here is derived from an EMBL/GenBank/DDBJ whole genome shotgun (WGS) entry which is preliminary data.</text>
</comment>
<sequence length="65" mass="7568">MPKMKTSKTTAKRFKTTGTGKLRRQQSMRQHLFEHKASTRTRRLDGSVDVHSGDVKRIKRLLGMR</sequence>
<accession>A0A0R2Q968</accession>
<dbReference type="PANTHER" id="PTHR33343">
    <property type="entry name" value="54S RIBOSOMAL PROTEIN BL35M"/>
    <property type="match status" value="1"/>
</dbReference>
<protein>
    <recommendedName>
        <fullName evidence="4 5">Large ribosomal subunit protein bL35</fullName>
    </recommendedName>
</protein>
<keyword evidence="2 5" id="KW-0689">Ribosomal protein</keyword>
<comment type="similarity">
    <text evidence="1 5 6">Belongs to the bacterial ribosomal protein bL35 family.</text>
</comment>
<organism evidence="8 9">
    <name type="scientific">Acidimicrobiia bacterium BACL6 MAG-120924-bin43</name>
    <dbReference type="NCBI Taxonomy" id="1655583"/>
    <lineage>
        <taxon>Bacteria</taxon>
        <taxon>Bacillati</taxon>
        <taxon>Actinomycetota</taxon>
        <taxon>Acidimicrobiia</taxon>
        <taxon>acIV cluster</taxon>
    </lineage>
</organism>
<evidence type="ECO:0000256" key="2">
    <source>
        <dbReference type="ARBA" id="ARBA00022980"/>
    </source>
</evidence>
<evidence type="ECO:0000313" key="9">
    <source>
        <dbReference type="Proteomes" id="UP000051017"/>
    </source>
</evidence>
<dbReference type="FunFam" id="4.10.410.60:FF:000001">
    <property type="entry name" value="50S ribosomal protein L35"/>
    <property type="match status" value="1"/>
</dbReference>
<dbReference type="Proteomes" id="UP000051017">
    <property type="component" value="Unassembled WGS sequence"/>
</dbReference>
<dbReference type="GO" id="GO:0003735">
    <property type="term" value="F:structural constituent of ribosome"/>
    <property type="evidence" value="ECO:0007669"/>
    <property type="project" value="InterPro"/>
</dbReference>
<dbReference type="AlphaFoldDB" id="A0A0R2Q968"/>
<dbReference type="Gene3D" id="4.10.410.60">
    <property type="match status" value="1"/>
</dbReference>
<gene>
    <name evidence="5" type="primary">rpmI</name>
    <name evidence="8" type="ORF">ABR75_06455</name>
</gene>
<dbReference type="HAMAP" id="MF_00514">
    <property type="entry name" value="Ribosomal_bL35"/>
    <property type="match status" value="1"/>
</dbReference>
<feature type="compositionally biased region" description="Basic residues" evidence="7">
    <location>
        <begin position="10"/>
        <end position="26"/>
    </location>
</feature>
<dbReference type="SUPFAM" id="SSF143034">
    <property type="entry name" value="L35p-like"/>
    <property type="match status" value="1"/>
</dbReference>
<dbReference type="EMBL" id="LIBJ01000235">
    <property type="protein sequence ID" value="KRO46788.1"/>
    <property type="molecule type" value="Genomic_DNA"/>
</dbReference>
<reference evidence="8 9" key="1">
    <citation type="submission" date="2015-10" db="EMBL/GenBank/DDBJ databases">
        <title>Metagenome-Assembled Genomes uncover a global brackish microbiome.</title>
        <authorList>
            <person name="Hugerth L.W."/>
            <person name="Larsson J."/>
            <person name="Alneberg J."/>
            <person name="Lindh M.V."/>
            <person name="Legrand C."/>
            <person name="Pinhassi J."/>
            <person name="Andersson A.F."/>
        </authorList>
    </citation>
    <scope>NUCLEOTIDE SEQUENCE [LARGE SCALE GENOMIC DNA]</scope>
    <source>
        <strain evidence="8">BACL6 MAG-120924-bin43</strain>
    </source>
</reference>
<dbReference type="PRINTS" id="PR00064">
    <property type="entry name" value="RIBOSOMALL35"/>
</dbReference>
<evidence type="ECO:0000256" key="5">
    <source>
        <dbReference type="HAMAP-Rule" id="MF_00514"/>
    </source>
</evidence>
<evidence type="ECO:0000256" key="3">
    <source>
        <dbReference type="ARBA" id="ARBA00023274"/>
    </source>
</evidence>
<dbReference type="GO" id="GO:0006412">
    <property type="term" value="P:translation"/>
    <property type="evidence" value="ECO:0007669"/>
    <property type="project" value="UniProtKB-UniRule"/>
</dbReference>
<dbReference type="NCBIfam" id="TIGR00001">
    <property type="entry name" value="rpmI_bact"/>
    <property type="match status" value="1"/>
</dbReference>
<evidence type="ECO:0000256" key="7">
    <source>
        <dbReference type="SAM" id="MobiDB-lite"/>
    </source>
</evidence>
<dbReference type="Pfam" id="PF01632">
    <property type="entry name" value="Ribosomal_L35p"/>
    <property type="match status" value="1"/>
</dbReference>
<feature type="region of interest" description="Disordered" evidence="7">
    <location>
        <begin position="1"/>
        <end position="27"/>
    </location>
</feature>
<name>A0A0R2Q968_9ACTN</name>
<dbReference type="InterPro" id="IPR037229">
    <property type="entry name" value="Ribosomal_bL35_sf"/>
</dbReference>
<proteinExistence type="inferred from homology"/>
<evidence type="ECO:0000256" key="6">
    <source>
        <dbReference type="RuleBase" id="RU000568"/>
    </source>
</evidence>
<dbReference type="InterPro" id="IPR021137">
    <property type="entry name" value="Ribosomal_bL35-like"/>
</dbReference>
<keyword evidence="3 5" id="KW-0687">Ribonucleoprotein</keyword>
<evidence type="ECO:0000256" key="1">
    <source>
        <dbReference type="ARBA" id="ARBA00006598"/>
    </source>
</evidence>